<reference evidence="1 2" key="1">
    <citation type="submission" date="2019-03" db="EMBL/GenBank/DDBJ databases">
        <title>First draft genome of Liparis tanakae, snailfish: a comprehensive survey of snailfish specific genes.</title>
        <authorList>
            <person name="Kim W."/>
            <person name="Song I."/>
            <person name="Jeong J.-H."/>
            <person name="Kim D."/>
            <person name="Kim S."/>
            <person name="Ryu S."/>
            <person name="Song J.Y."/>
            <person name="Lee S.K."/>
        </authorList>
    </citation>
    <scope>NUCLEOTIDE SEQUENCE [LARGE SCALE GENOMIC DNA]</scope>
    <source>
        <tissue evidence="1">Muscle</tissue>
    </source>
</reference>
<keyword evidence="2" id="KW-1185">Reference proteome</keyword>
<accession>A0A4Z2GPI7</accession>
<dbReference type="AlphaFoldDB" id="A0A4Z2GPI7"/>
<organism evidence="1 2">
    <name type="scientific">Liparis tanakae</name>
    <name type="common">Tanaka's snailfish</name>
    <dbReference type="NCBI Taxonomy" id="230148"/>
    <lineage>
        <taxon>Eukaryota</taxon>
        <taxon>Metazoa</taxon>
        <taxon>Chordata</taxon>
        <taxon>Craniata</taxon>
        <taxon>Vertebrata</taxon>
        <taxon>Euteleostomi</taxon>
        <taxon>Actinopterygii</taxon>
        <taxon>Neopterygii</taxon>
        <taxon>Teleostei</taxon>
        <taxon>Neoteleostei</taxon>
        <taxon>Acanthomorphata</taxon>
        <taxon>Eupercaria</taxon>
        <taxon>Perciformes</taxon>
        <taxon>Cottioidei</taxon>
        <taxon>Cottales</taxon>
        <taxon>Liparidae</taxon>
        <taxon>Liparis</taxon>
    </lineage>
</organism>
<comment type="caution">
    <text evidence="1">The sequence shown here is derived from an EMBL/GenBank/DDBJ whole genome shotgun (WGS) entry which is preliminary data.</text>
</comment>
<evidence type="ECO:0000313" key="2">
    <source>
        <dbReference type="Proteomes" id="UP000314294"/>
    </source>
</evidence>
<sequence>MLTGRVLAAESSGCDWSVMKQNTMQEHIWVRRLGLNVRVIHDLQEHLLDHRGLGVCVRSLSSQWASLLLLLV</sequence>
<dbReference type="EMBL" id="SRLO01000451">
    <property type="protein sequence ID" value="TNN55588.1"/>
    <property type="molecule type" value="Genomic_DNA"/>
</dbReference>
<protein>
    <submittedName>
        <fullName evidence="1">Uncharacterized protein</fullName>
    </submittedName>
</protein>
<proteinExistence type="predicted"/>
<gene>
    <name evidence="1" type="ORF">EYF80_034185</name>
</gene>
<name>A0A4Z2GPI7_9TELE</name>
<evidence type="ECO:0000313" key="1">
    <source>
        <dbReference type="EMBL" id="TNN55588.1"/>
    </source>
</evidence>
<dbReference type="Proteomes" id="UP000314294">
    <property type="component" value="Unassembled WGS sequence"/>
</dbReference>